<gene>
    <name evidence="1" type="ORF">M2350_001733</name>
</gene>
<proteinExistence type="predicted"/>
<comment type="caution">
    <text evidence="1">The sequence shown here is derived from an EMBL/GenBank/DDBJ whole genome shotgun (WGS) entry which is preliminary data.</text>
</comment>
<dbReference type="Proteomes" id="UP001204798">
    <property type="component" value="Unassembled WGS sequence"/>
</dbReference>
<organism evidence="1 2">
    <name type="scientific">Candidatus Fervidibacter sacchari</name>
    <dbReference type="NCBI Taxonomy" id="1448929"/>
    <lineage>
        <taxon>Bacteria</taxon>
        <taxon>Candidatus Fervidibacterota</taxon>
        <taxon>Candidatus Fervidibacter</taxon>
    </lineage>
</organism>
<accession>A0ABT2EN94</accession>
<name>A0ABT2EN94_9BACT</name>
<dbReference type="RefSeq" id="WP_259095630.1">
    <property type="nucleotide sequence ID" value="NZ_CP130454.1"/>
</dbReference>
<sequence>MVTNGTRVTGQGTSQIAEINDEMKERWRLRKACGDFEAFLVSYLLRQMWQAAEAIGGEKPFMSQAYRDLFTFEFAQSLVPSMKLGIAEALYRELSRK</sequence>
<dbReference type="EMBL" id="JANUCP010000003">
    <property type="protein sequence ID" value="MCS3919320.1"/>
    <property type="molecule type" value="Genomic_DNA"/>
</dbReference>
<protein>
    <submittedName>
        <fullName evidence="1">Rod binding domain-containing protein</fullName>
    </submittedName>
</protein>
<reference evidence="1 2" key="1">
    <citation type="submission" date="2022-08" db="EMBL/GenBank/DDBJ databases">
        <title>Bacterial and archaeal communities from various locations to study Microbial Dark Matter (Phase II).</title>
        <authorList>
            <person name="Stepanauskas R."/>
        </authorList>
    </citation>
    <scope>NUCLEOTIDE SEQUENCE [LARGE SCALE GENOMIC DNA]</scope>
    <source>
        <strain evidence="1 2">PD1</strain>
    </source>
</reference>
<evidence type="ECO:0000313" key="2">
    <source>
        <dbReference type="Proteomes" id="UP001204798"/>
    </source>
</evidence>
<evidence type="ECO:0000313" key="1">
    <source>
        <dbReference type="EMBL" id="MCS3919320.1"/>
    </source>
</evidence>
<keyword evidence="2" id="KW-1185">Reference proteome</keyword>